<dbReference type="STRING" id="1385510.GCA_000425205_01616"/>
<dbReference type="Proteomes" id="UP000030528">
    <property type="component" value="Unassembled WGS sequence"/>
</dbReference>
<dbReference type="eggNOG" id="COG2138">
    <property type="taxonomic scope" value="Bacteria"/>
</dbReference>
<dbReference type="CDD" id="cd03414">
    <property type="entry name" value="CbiX_SirB_C"/>
    <property type="match status" value="1"/>
</dbReference>
<evidence type="ECO:0000313" key="3">
    <source>
        <dbReference type="EMBL" id="KGX92969.1"/>
    </source>
</evidence>
<dbReference type="GO" id="GO:0046872">
    <property type="term" value="F:metal ion binding"/>
    <property type="evidence" value="ECO:0007669"/>
    <property type="project" value="UniProtKB-KW"/>
</dbReference>
<evidence type="ECO:0000256" key="2">
    <source>
        <dbReference type="ARBA" id="ARBA00023239"/>
    </source>
</evidence>
<dbReference type="Pfam" id="PF01903">
    <property type="entry name" value="CbiX"/>
    <property type="match status" value="2"/>
</dbReference>
<dbReference type="PANTHER" id="PTHR33542:SF3">
    <property type="entry name" value="SIROHYDROCHLORIN FERROCHELATASE, CHLOROPLASTIC"/>
    <property type="match status" value="1"/>
</dbReference>
<dbReference type="PANTHER" id="PTHR33542">
    <property type="entry name" value="SIROHYDROCHLORIN FERROCHELATASE, CHLOROPLASTIC"/>
    <property type="match status" value="1"/>
</dbReference>
<proteinExistence type="predicted"/>
<dbReference type="RefSeq" id="WP_026800047.1">
    <property type="nucleotide sequence ID" value="NZ_AULI01000006.1"/>
</dbReference>
<gene>
    <name evidence="3" type="ORF">N781_13925</name>
</gene>
<dbReference type="OrthoDB" id="9797895at2"/>
<dbReference type="AlphaFoldDB" id="A0A0A5GLW2"/>
<dbReference type="Gene3D" id="3.40.50.1400">
    <property type="match status" value="2"/>
</dbReference>
<name>A0A0A5GLW2_9BACI</name>
<evidence type="ECO:0000313" key="4">
    <source>
        <dbReference type="Proteomes" id="UP000030528"/>
    </source>
</evidence>
<accession>A0A0A5GLW2</accession>
<dbReference type="InterPro" id="IPR050963">
    <property type="entry name" value="Sirohydro_Cobaltochel/CbiX"/>
</dbReference>
<keyword evidence="1" id="KW-0479">Metal-binding</keyword>
<dbReference type="SUPFAM" id="SSF53800">
    <property type="entry name" value="Chelatase"/>
    <property type="match status" value="1"/>
</dbReference>
<keyword evidence="4" id="KW-1185">Reference proteome</keyword>
<dbReference type="GO" id="GO:0016829">
    <property type="term" value="F:lyase activity"/>
    <property type="evidence" value="ECO:0007669"/>
    <property type="project" value="UniProtKB-KW"/>
</dbReference>
<organism evidence="3 4">
    <name type="scientific">Pontibacillus halophilus JSM 076056 = DSM 19796</name>
    <dbReference type="NCBI Taxonomy" id="1385510"/>
    <lineage>
        <taxon>Bacteria</taxon>
        <taxon>Bacillati</taxon>
        <taxon>Bacillota</taxon>
        <taxon>Bacilli</taxon>
        <taxon>Bacillales</taxon>
        <taxon>Bacillaceae</taxon>
        <taxon>Pontibacillus</taxon>
    </lineage>
</organism>
<protein>
    <submittedName>
        <fullName evidence="3">Sirohydrochlorin ferrochelatase</fullName>
    </submittedName>
</protein>
<reference evidence="3 4" key="1">
    <citation type="submission" date="2013-08" db="EMBL/GenBank/DDBJ databases">
        <authorList>
            <person name="Huang J."/>
            <person name="Wang G."/>
        </authorList>
    </citation>
    <scope>NUCLEOTIDE SEQUENCE [LARGE SCALE GENOMIC DNA]</scope>
    <source>
        <strain evidence="3 4">JSM 076056</strain>
    </source>
</reference>
<dbReference type="InterPro" id="IPR002762">
    <property type="entry name" value="CbiX-like"/>
</dbReference>
<sequence length="247" mass="27459">MKGVLYISHGSRVASARHDAVHYIERVKARVDVPLQEVCFLELAEPTIKQGIQRLVERGATDIAVMPVFLLEARHAKKDVPELLEAAMKPYPHVRIQYGKPLGGHHGMSQLVVERILESISSDELLHTTYILVGRGSSDPDALATLNSIANEAKERLGVPCIHQCYLAAATPTFKEGIAGALESTNGPILVIPYLMFSGTLLHEIDEYIGEWQQLRRTEPLNGHPQLEAVLEQRVQETLEQFEEAVM</sequence>
<dbReference type="EMBL" id="AVPE01000004">
    <property type="protein sequence ID" value="KGX92969.1"/>
    <property type="molecule type" value="Genomic_DNA"/>
</dbReference>
<evidence type="ECO:0000256" key="1">
    <source>
        <dbReference type="ARBA" id="ARBA00022723"/>
    </source>
</evidence>
<dbReference type="CDD" id="cd03416">
    <property type="entry name" value="CbiX_SirB_N"/>
    <property type="match status" value="1"/>
</dbReference>
<keyword evidence="2" id="KW-0456">Lyase</keyword>
<comment type="caution">
    <text evidence="3">The sequence shown here is derived from an EMBL/GenBank/DDBJ whole genome shotgun (WGS) entry which is preliminary data.</text>
</comment>